<keyword evidence="2" id="KW-1185">Reference proteome</keyword>
<gene>
    <name evidence="1" type="ORF">Mtai_v1c22390</name>
</gene>
<sequence>MEALRARLELELSQVLLHTWISRQLARVDMPVRLLRFPLGRLQHGQLRDFELGQNHCQAEIGFASGPALRFRVRALDFQPDSQAWRLQVEHLHFSGFRGGPVLNLLPGKVLEMMAQQANQRLPGLLTVHNNLELEFRLEPLLQKILQETPLQTMGLGKTPSVRIEHLELAQNLLRLTLRASG</sequence>
<reference evidence="1 2" key="1">
    <citation type="submission" date="2017-05" db="EMBL/GenBank/DDBJ databases">
        <title>Complete genome sequence of Meiothermus taiwanensis WR-220.</title>
        <authorList>
            <person name="Wu W.-L."/>
            <person name="Lo W.-S."/>
            <person name="Kuo C.-H."/>
            <person name="Wu S.-H."/>
        </authorList>
    </citation>
    <scope>NUCLEOTIDE SEQUENCE [LARGE SCALE GENOMIC DNA]</scope>
    <source>
        <strain evidence="1 2">WR-220</strain>
    </source>
</reference>
<evidence type="ECO:0000313" key="1">
    <source>
        <dbReference type="EMBL" id="AWR87470.1"/>
    </source>
</evidence>
<evidence type="ECO:0008006" key="3">
    <source>
        <dbReference type="Google" id="ProtNLM"/>
    </source>
</evidence>
<dbReference type="EMBL" id="CP021130">
    <property type="protein sequence ID" value="AWR87470.1"/>
    <property type="molecule type" value="Genomic_DNA"/>
</dbReference>
<protein>
    <recommendedName>
        <fullName evidence="3">DUF2993 domain-containing protein</fullName>
    </recommendedName>
</protein>
<proteinExistence type="predicted"/>
<dbReference type="RefSeq" id="WP_027886438.1">
    <property type="nucleotide sequence ID" value="NZ_CP021130.1"/>
</dbReference>
<organism evidence="1 2">
    <name type="scientific">Meiothermus taiwanensis WR-220</name>
    <dbReference type="NCBI Taxonomy" id="1339250"/>
    <lineage>
        <taxon>Bacteria</taxon>
        <taxon>Thermotogati</taxon>
        <taxon>Deinococcota</taxon>
        <taxon>Deinococci</taxon>
        <taxon>Thermales</taxon>
        <taxon>Thermaceae</taxon>
        <taxon>Meiothermus</taxon>
    </lineage>
</organism>
<evidence type="ECO:0000313" key="2">
    <source>
        <dbReference type="Proteomes" id="UP000263013"/>
    </source>
</evidence>
<accession>A0ABM6WJZ7</accession>
<dbReference type="Proteomes" id="UP000263013">
    <property type="component" value="Chromosome"/>
</dbReference>
<name>A0ABM6WJZ7_9DEIN</name>